<dbReference type="EMBL" id="JAESIY010000002">
    <property type="protein sequence ID" value="MBL3655220.1"/>
    <property type="molecule type" value="Genomic_DNA"/>
</dbReference>
<organism evidence="2 3">
    <name type="scientific">Fulvivirga sediminis</name>
    <dbReference type="NCBI Taxonomy" id="2803949"/>
    <lineage>
        <taxon>Bacteria</taxon>
        <taxon>Pseudomonadati</taxon>
        <taxon>Bacteroidota</taxon>
        <taxon>Cytophagia</taxon>
        <taxon>Cytophagales</taxon>
        <taxon>Fulvivirgaceae</taxon>
        <taxon>Fulvivirga</taxon>
    </lineage>
</organism>
<protein>
    <submittedName>
        <fullName evidence="2">CHAD domain-containing protein</fullName>
    </submittedName>
</protein>
<gene>
    <name evidence="2" type="ORF">JL102_03705</name>
</gene>
<evidence type="ECO:0000313" key="2">
    <source>
        <dbReference type="EMBL" id="MBL3655220.1"/>
    </source>
</evidence>
<accession>A0A937F3V1</accession>
<sequence length="317" mass="37924">MRLKISDTENFTMGIKHLINEELTSSYEAIEKVTTETRHETIHSLRKSFKRIRAILRLIREKIGKQEYKKQNTFYRDLGRQISDLRDSTSIIEVLDDLRIKHKKELETDAFELPLESLTYYRRQATKKQLDQEDKLSFIQSALYDKLIASEEWIPEIESFTDLSPSLRRVYKRGKEGLAKSIESKSPQDFHEWRKRAKYLRFEMEVLNRIWPKPMKAFAKELHDITDYLGTDHDLYLLTEKINNSDVQFKSTTEKSILMALIEHQRQQLQEYSILKGKKFYNFHSDQFIQLLENAWNLHQKRKKKDSLLKQVVLIHQ</sequence>
<reference evidence="2" key="1">
    <citation type="submission" date="2021-01" db="EMBL/GenBank/DDBJ databases">
        <title>Fulvivirga kasyanovii gen. nov., sp nov., a novel member of the phylum Bacteroidetes isolated from seawater in a mussel farm.</title>
        <authorList>
            <person name="Zhao L.-H."/>
            <person name="Wang Z.-J."/>
        </authorList>
    </citation>
    <scope>NUCLEOTIDE SEQUENCE</scope>
    <source>
        <strain evidence="2">2943</strain>
    </source>
</reference>
<proteinExistence type="predicted"/>
<dbReference type="Proteomes" id="UP000659388">
    <property type="component" value="Unassembled WGS sequence"/>
</dbReference>
<dbReference type="Pfam" id="PF05235">
    <property type="entry name" value="CHAD"/>
    <property type="match status" value="1"/>
</dbReference>
<evidence type="ECO:0000259" key="1">
    <source>
        <dbReference type="PROSITE" id="PS51708"/>
    </source>
</evidence>
<dbReference type="PANTHER" id="PTHR39339:SF1">
    <property type="entry name" value="CHAD DOMAIN-CONTAINING PROTEIN"/>
    <property type="match status" value="1"/>
</dbReference>
<dbReference type="PROSITE" id="PS51708">
    <property type="entry name" value="CHAD"/>
    <property type="match status" value="1"/>
</dbReference>
<keyword evidence="3" id="KW-1185">Reference proteome</keyword>
<dbReference type="AlphaFoldDB" id="A0A937F3V1"/>
<evidence type="ECO:0000313" key="3">
    <source>
        <dbReference type="Proteomes" id="UP000659388"/>
    </source>
</evidence>
<comment type="caution">
    <text evidence="2">The sequence shown here is derived from an EMBL/GenBank/DDBJ whole genome shotgun (WGS) entry which is preliminary data.</text>
</comment>
<dbReference type="PANTHER" id="PTHR39339">
    <property type="entry name" value="SLR1444 PROTEIN"/>
    <property type="match status" value="1"/>
</dbReference>
<dbReference type="InterPro" id="IPR038186">
    <property type="entry name" value="CHAD_dom_sf"/>
</dbReference>
<feature type="domain" description="CHAD" evidence="1">
    <location>
        <begin position="8"/>
        <end position="297"/>
    </location>
</feature>
<dbReference type="InterPro" id="IPR007899">
    <property type="entry name" value="CHAD_dom"/>
</dbReference>
<dbReference type="Gene3D" id="1.40.20.10">
    <property type="entry name" value="CHAD domain"/>
    <property type="match status" value="1"/>
</dbReference>
<name>A0A937F3V1_9BACT</name>
<dbReference type="RefSeq" id="WP_202242650.1">
    <property type="nucleotide sequence ID" value="NZ_JAESIY010000002.1"/>
</dbReference>
<dbReference type="SMART" id="SM00880">
    <property type="entry name" value="CHAD"/>
    <property type="match status" value="1"/>
</dbReference>